<evidence type="ECO:0000313" key="7">
    <source>
        <dbReference type="Proteomes" id="UP000177987"/>
    </source>
</evidence>
<organism evidence="6 7">
    <name type="scientific">Candidatus Yonathbacteria bacterium RIFCSPLOWO2_01_FULL_47_33b</name>
    <dbReference type="NCBI Taxonomy" id="1802727"/>
    <lineage>
        <taxon>Bacteria</taxon>
        <taxon>Candidatus Yonathiibacteriota</taxon>
    </lineage>
</organism>
<dbReference type="GO" id="GO:0016020">
    <property type="term" value="C:membrane"/>
    <property type="evidence" value="ECO:0007669"/>
    <property type="project" value="UniProtKB-SubCell"/>
</dbReference>
<evidence type="ECO:0000256" key="3">
    <source>
        <dbReference type="ARBA" id="ARBA00022989"/>
    </source>
</evidence>
<dbReference type="AlphaFoldDB" id="A0A1G2SFW4"/>
<proteinExistence type="predicted"/>
<evidence type="ECO:0000256" key="4">
    <source>
        <dbReference type="ARBA" id="ARBA00023136"/>
    </source>
</evidence>
<accession>A0A1G2SFW4</accession>
<comment type="caution">
    <text evidence="6">The sequence shown here is derived from an EMBL/GenBank/DDBJ whole genome shotgun (WGS) entry which is preliminary data.</text>
</comment>
<dbReference type="EMBL" id="MHUW01000010">
    <property type="protein sequence ID" value="OHA83940.1"/>
    <property type="molecule type" value="Genomic_DNA"/>
</dbReference>
<reference evidence="6 7" key="1">
    <citation type="journal article" date="2016" name="Nat. Commun.">
        <title>Thousands of microbial genomes shed light on interconnected biogeochemical processes in an aquifer system.</title>
        <authorList>
            <person name="Anantharaman K."/>
            <person name="Brown C.T."/>
            <person name="Hug L.A."/>
            <person name="Sharon I."/>
            <person name="Castelle C.J."/>
            <person name="Probst A.J."/>
            <person name="Thomas B.C."/>
            <person name="Singh A."/>
            <person name="Wilkins M.J."/>
            <person name="Karaoz U."/>
            <person name="Brodie E.L."/>
            <person name="Williams K.H."/>
            <person name="Hubbard S.S."/>
            <person name="Banfield J.F."/>
        </authorList>
    </citation>
    <scope>NUCLEOTIDE SEQUENCE [LARGE SCALE GENOMIC DNA]</scope>
</reference>
<evidence type="ECO:0000313" key="6">
    <source>
        <dbReference type="EMBL" id="OHA83940.1"/>
    </source>
</evidence>
<evidence type="ECO:0000256" key="1">
    <source>
        <dbReference type="ARBA" id="ARBA00004141"/>
    </source>
</evidence>
<evidence type="ECO:0008006" key="8">
    <source>
        <dbReference type="Google" id="ProtNLM"/>
    </source>
</evidence>
<dbReference type="Gene3D" id="1.20.1510.10">
    <property type="entry name" value="Cation efflux protein transmembrane domain"/>
    <property type="match status" value="1"/>
</dbReference>
<sequence>MRIPSSEHHHAHAVLDAHVLSDMILSIIVVLAGAASYLFKWYYADPVLSFIAAIWMIAISGMLLHGMHRKEHAHCTHHH</sequence>
<keyword evidence="2 5" id="KW-0812">Transmembrane</keyword>
<evidence type="ECO:0000256" key="5">
    <source>
        <dbReference type="SAM" id="Phobius"/>
    </source>
</evidence>
<feature type="transmembrane region" description="Helical" evidence="5">
    <location>
        <begin position="20"/>
        <end position="41"/>
    </location>
</feature>
<keyword evidence="3 5" id="KW-1133">Transmembrane helix</keyword>
<protein>
    <recommendedName>
        <fullName evidence="8">Cation transporter</fullName>
    </recommendedName>
</protein>
<comment type="subcellular location">
    <subcellularLocation>
        <location evidence="1">Membrane</location>
        <topology evidence="1">Multi-pass membrane protein</topology>
    </subcellularLocation>
</comment>
<dbReference type="SUPFAM" id="SSF161111">
    <property type="entry name" value="Cation efflux protein transmembrane domain-like"/>
    <property type="match status" value="1"/>
</dbReference>
<feature type="transmembrane region" description="Helical" evidence="5">
    <location>
        <begin position="47"/>
        <end position="64"/>
    </location>
</feature>
<keyword evidence="4 5" id="KW-0472">Membrane</keyword>
<dbReference type="Proteomes" id="UP000177987">
    <property type="component" value="Unassembled WGS sequence"/>
</dbReference>
<name>A0A1G2SFW4_9BACT</name>
<evidence type="ECO:0000256" key="2">
    <source>
        <dbReference type="ARBA" id="ARBA00022692"/>
    </source>
</evidence>
<gene>
    <name evidence="6" type="ORF">A2937_03320</name>
</gene>
<dbReference type="InterPro" id="IPR027469">
    <property type="entry name" value="Cation_efflux_TMD_sf"/>
</dbReference>